<gene>
    <name evidence="1" type="ORF">VPR01S_12_01410</name>
</gene>
<dbReference type="EMBL" id="BATJ01000012">
    <property type="protein sequence ID" value="GAD68331.1"/>
    <property type="molecule type" value="Genomic_DNA"/>
</dbReference>
<protein>
    <submittedName>
        <fullName evidence="1">Uncharacterized protein</fullName>
    </submittedName>
</protein>
<evidence type="ECO:0000313" key="2">
    <source>
        <dbReference type="Proteomes" id="UP000016570"/>
    </source>
</evidence>
<dbReference type="Proteomes" id="UP000016570">
    <property type="component" value="Unassembled WGS sequence"/>
</dbReference>
<keyword evidence="2" id="KW-1185">Reference proteome</keyword>
<name>U2ZKT0_VIBPR</name>
<evidence type="ECO:0000313" key="1">
    <source>
        <dbReference type="EMBL" id="GAD68331.1"/>
    </source>
</evidence>
<reference evidence="1 2" key="1">
    <citation type="submission" date="2013-09" db="EMBL/GenBank/DDBJ databases">
        <title>Whole genome shotgun sequence of Vibrio proteolyticus NBRC 13287.</title>
        <authorList>
            <person name="Isaki S."/>
            <person name="Hosoyama A."/>
            <person name="Numata M."/>
            <person name="Hashimoto M."/>
            <person name="Hosoyama Y."/>
            <person name="Tsuchikane K."/>
            <person name="Noguchi M."/>
            <person name="Hirakata S."/>
            <person name="Ichikawa N."/>
            <person name="Ohji S."/>
            <person name="Yamazoe A."/>
            <person name="Fujita N."/>
        </authorList>
    </citation>
    <scope>NUCLEOTIDE SEQUENCE [LARGE SCALE GENOMIC DNA]</scope>
    <source>
        <strain evidence="1 2">NBRC 13287</strain>
    </source>
</reference>
<sequence>MLRLSVADALERRADYGCATLGHSAYSIYQLLLRDQAHFQAGQKKFLQVINDIRLLYSRASMYNEGGACVFKGGQVEVADNKMFYQYWLALLNNGDLDGGSRTGMSSHNSTDEQFEILFPNRWGNLLFGTRNGGTWFQTEAYGFTAPMSTWGGFKDTMGHASTTVQYYGSFKTYQVGTCGYSSHTESNPLRLAYRMVPNEPT</sequence>
<organism evidence="1 2">
    <name type="scientific">Vibrio proteolyticus NBRC 13287</name>
    <dbReference type="NCBI Taxonomy" id="1219065"/>
    <lineage>
        <taxon>Bacteria</taxon>
        <taxon>Pseudomonadati</taxon>
        <taxon>Pseudomonadota</taxon>
        <taxon>Gammaproteobacteria</taxon>
        <taxon>Vibrionales</taxon>
        <taxon>Vibrionaceae</taxon>
        <taxon>Vibrio</taxon>
    </lineage>
</organism>
<dbReference type="RefSeq" id="WP_021706302.1">
    <property type="nucleotide sequence ID" value="NZ_BATJ01000012.1"/>
</dbReference>
<proteinExistence type="predicted"/>
<comment type="caution">
    <text evidence="1">The sequence shown here is derived from an EMBL/GenBank/DDBJ whole genome shotgun (WGS) entry which is preliminary data.</text>
</comment>
<dbReference type="AlphaFoldDB" id="U2ZKT0"/>
<accession>U2ZKT0</accession>